<dbReference type="EMBL" id="KB469304">
    <property type="protein sequence ID" value="EPQ54293.1"/>
    <property type="molecule type" value="Genomic_DNA"/>
</dbReference>
<feature type="compositionally biased region" description="Basic and acidic residues" evidence="9">
    <location>
        <begin position="549"/>
        <end position="562"/>
    </location>
</feature>
<evidence type="ECO:0000259" key="11">
    <source>
        <dbReference type="PROSITE" id="PS50893"/>
    </source>
</evidence>
<keyword evidence="14" id="KW-1185">Reference proteome</keyword>
<feature type="domain" description="ABC transporter" evidence="11">
    <location>
        <begin position="1153"/>
        <end position="1393"/>
    </location>
</feature>
<evidence type="ECO:0000256" key="4">
    <source>
        <dbReference type="ARBA" id="ARBA00022692"/>
    </source>
</evidence>
<feature type="transmembrane region" description="Helical" evidence="10">
    <location>
        <begin position="879"/>
        <end position="905"/>
    </location>
</feature>
<dbReference type="GO" id="GO:0016020">
    <property type="term" value="C:membrane"/>
    <property type="evidence" value="ECO:0007669"/>
    <property type="project" value="UniProtKB-SubCell"/>
</dbReference>
<dbReference type="PROSITE" id="PS50893">
    <property type="entry name" value="ABC_TRANSPORTER_2"/>
    <property type="match status" value="2"/>
</dbReference>
<dbReference type="PROSITE" id="PS00211">
    <property type="entry name" value="ABC_TRANSPORTER_1"/>
    <property type="match status" value="2"/>
</dbReference>
<dbReference type="InterPro" id="IPR017871">
    <property type="entry name" value="ABC_transporter-like_CS"/>
</dbReference>
<feature type="transmembrane region" description="Helical" evidence="10">
    <location>
        <begin position="1066"/>
        <end position="1082"/>
    </location>
</feature>
<feature type="compositionally biased region" description="Basic and acidic residues" evidence="9">
    <location>
        <begin position="108"/>
        <end position="130"/>
    </location>
</feature>
<dbReference type="FunFam" id="1.20.1560.10:FF:000010">
    <property type="entry name" value="Multidrug resistance-associated ABC transporter"/>
    <property type="match status" value="1"/>
</dbReference>
<dbReference type="InterPro" id="IPR027417">
    <property type="entry name" value="P-loop_NTPase"/>
</dbReference>
<feature type="transmembrane region" description="Helical" evidence="10">
    <location>
        <begin position="401"/>
        <end position="425"/>
    </location>
</feature>
<evidence type="ECO:0000256" key="5">
    <source>
        <dbReference type="ARBA" id="ARBA00022741"/>
    </source>
</evidence>
<dbReference type="HOGENOM" id="CLU_000604_27_1_1"/>
<evidence type="ECO:0000256" key="7">
    <source>
        <dbReference type="ARBA" id="ARBA00022989"/>
    </source>
</evidence>
<keyword evidence="5" id="KW-0547">Nucleotide-binding</keyword>
<accession>S7Q494</accession>
<dbReference type="Proteomes" id="UP000030669">
    <property type="component" value="Unassembled WGS sequence"/>
</dbReference>
<dbReference type="GeneID" id="19308787"/>
<organism evidence="13 14">
    <name type="scientific">Gloeophyllum trabeum (strain ATCC 11539 / FP-39264 / Madison 617)</name>
    <name type="common">Brown rot fungus</name>
    <dbReference type="NCBI Taxonomy" id="670483"/>
    <lineage>
        <taxon>Eukaryota</taxon>
        <taxon>Fungi</taxon>
        <taxon>Dikarya</taxon>
        <taxon>Basidiomycota</taxon>
        <taxon>Agaricomycotina</taxon>
        <taxon>Agaricomycetes</taxon>
        <taxon>Gloeophyllales</taxon>
        <taxon>Gloeophyllaceae</taxon>
        <taxon>Gloeophyllum</taxon>
    </lineage>
</organism>
<feature type="transmembrane region" description="Helical" evidence="10">
    <location>
        <begin position="975"/>
        <end position="994"/>
    </location>
</feature>
<keyword evidence="7 10" id="KW-1133">Transmembrane helix</keyword>
<feature type="transmembrane region" description="Helical" evidence="10">
    <location>
        <begin position="297"/>
        <end position="316"/>
    </location>
</feature>
<evidence type="ECO:0000313" key="14">
    <source>
        <dbReference type="Proteomes" id="UP000030669"/>
    </source>
</evidence>
<dbReference type="CDD" id="cd03250">
    <property type="entry name" value="ABCC_MRP_domain1"/>
    <property type="match status" value="1"/>
</dbReference>
<feature type="region of interest" description="Disordered" evidence="9">
    <location>
        <begin position="80"/>
        <end position="140"/>
    </location>
</feature>
<feature type="compositionally biased region" description="Basic and acidic residues" evidence="9">
    <location>
        <begin position="523"/>
        <end position="540"/>
    </location>
</feature>
<feature type="domain" description="ABC transporter" evidence="11">
    <location>
        <begin position="551"/>
        <end position="772"/>
    </location>
</feature>
<feature type="compositionally biased region" description="Basic residues" evidence="9">
    <location>
        <begin position="131"/>
        <end position="140"/>
    </location>
</feature>
<name>S7Q494_GLOTA</name>
<evidence type="ECO:0000256" key="1">
    <source>
        <dbReference type="ARBA" id="ARBA00004141"/>
    </source>
</evidence>
<gene>
    <name evidence="13" type="ORF">GLOTRDRAFT_78263</name>
</gene>
<dbReference type="FunFam" id="3.40.50.300:FF:000997">
    <property type="entry name" value="Multidrug resistance-associated protein 1"/>
    <property type="match status" value="1"/>
</dbReference>
<proteinExistence type="inferred from homology"/>
<dbReference type="InterPro" id="IPR003593">
    <property type="entry name" value="AAA+_ATPase"/>
</dbReference>
<dbReference type="SUPFAM" id="SSF90123">
    <property type="entry name" value="ABC transporter transmembrane region"/>
    <property type="match status" value="2"/>
</dbReference>
<dbReference type="Gene3D" id="3.40.50.300">
    <property type="entry name" value="P-loop containing nucleotide triphosphate hydrolases"/>
    <property type="match status" value="2"/>
</dbReference>
<dbReference type="SMART" id="SM00382">
    <property type="entry name" value="AAA"/>
    <property type="match status" value="2"/>
</dbReference>
<dbReference type="FunFam" id="1.20.1560.10:FF:000082">
    <property type="entry name" value="ABC transporter, multidrug resistance associated protein"/>
    <property type="match status" value="1"/>
</dbReference>
<evidence type="ECO:0000256" key="2">
    <source>
        <dbReference type="ARBA" id="ARBA00009726"/>
    </source>
</evidence>
<keyword evidence="3" id="KW-0813">Transport</keyword>
<evidence type="ECO:0000256" key="3">
    <source>
        <dbReference type="ARBA" id="ARBA00022448"/>
    </source>
</evidence>
<dbReference type="GO" id="GO:0005524">
    <property type="term" value="F:ATP binding"/>
    <property type="evidence" value="ECO:0007669"/>
    <property type="project" value="UniProtKB-KW"/>
</dbReference>
<reference evidence="13 14" key="1">
    <citation type="journal article" date="2012" name="Science">
        <title>The Paleozoic origin of enzymatic lignin decomposition reconstructed from 31 fungal genomes.</title>
        <authorList>
            <person name="Floudas D."/>
            <person name="Binder M."/>
            <person name="Riley R."/>
            <person name="Barry K."/>
            <person name="Blanchette R.A."/>
            <person name="Henrissat B."/>
            <person name="Martinez A.T."/>
            <person name="Otillar R."/>
            <person name="Spatafora J.W."/>
            <person name="Yadav J.S."/>
            <person name="Aerts A."/>
            <person name="Benoit I."/>
            <person name="Boyd A."/>
            <person name="Carlson A."/>
            <person name="Copeland A."/>
            <person name="Coutinho P.M."/>
            <person name="de Vries R.P."/>
            <person name="Ferreira P."/>
            <person name="Findley K."/>
            <person name="Foster B."/>
            <person name="Gaskell J."/>
            <person name="Glotzer D."/>
            <person name="Gorecki P."/>
            <person name="Heitman J."/>
            <person name="Hesse C."/>
            <person name="Hori C."/>
            <person name="Igarashi K."/>
            <person name="Jurgens J.A."/>
            <person name="Kallen N."/>
            <person name="Kersten P."/>
            <person name="Kohler A."/>
            <person name="Kuees U."/>
            <person name="Kumar T.K.A."/>
            <person name="Kuo A."/>
            <person name="LaButti K."/>
            <person name="Larrondo L.F."/>
            <person name="Lindquist E."/>
            <person name="Ling A."/>
            <person name="Lombard V."/>
            <person name="Lucas S."/>
            <person name="Lundell T."/>
            <person name="Martin R."/>
            <person name="McLaughlin D.J."/>
            <person name="Morgenstern I."/>
            <person name="Morin E."/>
            <person name="Murat C."/>
            <person name="Nagy L.G."/>
            <person name="Nolan M."/>
            <person name="Ohm R.A."/>
            <person name="Patyshakuliyeva A."/>
            <person name="Rokas A."/>
            <person name="Ruiz-Duenas F.J."/>
            <person name="Sabat G."/>
            <person name="Salamov A."/>
            <person name="Samejima M."/>
            <person name="Schmutz J."/>
            <person name="Slot J.C."/>
            <person name="St John F."/>
            <person name="Stenlid J."/>
            <person name="Sun H."/>
            <person name="Sun S."/>
            <person name="Syed K."/>
            <person name="Tsang A."/>
            <person name="Wiebenga A."/>
            <person name="Young D."/>
            <person name="Pisabarro A."/>
            <person name="Eastwood D.C."/>
            <person name="Martin F."/>
            <person name="Cullen D."/>
            <person name="Grigoriev I.V."/>
            <person name="Hibbett D.S."/>
        </authorList>
    </citation>
    <scope>NUCLEOTIDE SEQUENCE [LARGE SCALE GENOMIC DNA]</scope>
    <source>
        <strain evidence="13 14">ATCC 11539</strain>
    </source>
</reference>
<dbReference type="CDD" id="cd03244">
    <property type="entry name" value="ABCC_MRP_domain2"/>
    <property type="match status" value="1"/>
</dbReference>
<feature type="transmembrane region" description="Helical" evidence="10">
    <location>
        <begin position="431"/>
        <end position="455"/>
    </location>
</feature>
<dbReference type="GO" id="GO:0140359">
    <property type="term" value="F:ABC-type transporter activity"/>
    <property type="evidence" value="ECO:0007669"/>
    <property type="project" value="InterPro"/>
</dbReference>
<dbReference type="GO" id="GO:0016887">
    <property type="term" value="F:ATP hydrolysis activity"/>
    <property type="evidence" value="ECO:0007669"/>
    <property type="project" value="InterPro"/>
</dbReference>
<dbReference type="OMA" id="PYAWPSQ"/>
<dbReference type="PROSITE" id="PS50929">
    <property type="entry name" value="ABC_TM1F"/>
    <property type="match status" value="2"/>
</dbReference>
<keyword evidence="8 10" id="KW-0472">Membrane</keyword>
<dbReference type="InterPro" id="IPR003439">
    <property type="entry name" value="ABC_transporter-like_ATP-bd"/>
</dbReference>
<dbReference type="SUPFAM" id="SSF52540">
    <property type="entry name" value="P-loop containing nucleoside triphosphate hydrolases"/>
    <property type="match status" value="2"/>
</dbReference>
<evidence type="ECO:0000259" key="12">
    <source>
        <dbReference type="PROSITE" id="PS50929"/>
    </source>
</evidence>
<feature type="domain" description="ABC transmembrane type-1" evidence="12">
    <location>
        <begin position="164"/>
        <end position="460"/>
    </location>
</feature>
<dbReference type="eggNOG" id="KOG0054">
    <property type="taxonomic scope" value="Eukaryota"/>
</dbReference>
<dbReference type="Pfam" id="PF00005">
    <property type="entry name" value="ABC_tran"/>
    <property type="match status" value="2"/>
</dbReference>
<dbReference type="KEGG" id="gtr:GLOTRDRAFT_78263"/>
<protein>
    <submittedName>
        <fullName evidence="13">Multidrug resistance-associated ABC transporter</fullName>
    </submittedName>
</protein>
<comment type="subcellular location">
    <subcellularLocation>
        <location evidence="1">Membrane</location>
        <topology evidence="1">Multi-pass membrane protein</topology>
    </subcellularLocation>
</comment>
<keyword evidence="4 10" id="KW-0812">Transmembrane</keyword>
<feature type="transmembrane region" description="Helical" evidence="10">
    <location>
        <begin position="322"/>
        <end position="342"/>
    </location>
</feature>
<dbReference type="Gene3D" id="1.20.1560.10">
    <property type="entry name" value="ABC transporter type 1, transmembrane domain"/>
    <property type="match status" value="2"/>
</dbReference>
<dbReference type="InterPro" id="IPR050173">
    <property type="entry name" value="ABC_transporter_C-like"/>
</dbReference>
<dbReference type="OrthoDB" id="6500128at2759"/>
<dbReference type="Pfam" id="PF00664">
    <property type="entry name" value="ABC_membrane"/>
    <property type="match status" value="2"/>
</dbReference>
<sequence>MHNPWHPPPKPPAFGGQTVCPEERAPLLSKLTFEWLTPLLSVGFTRPLQKEDLWQLPDDKLTANLSKELEVNFYARCAPEKRPPHIRPAKSTTDANDTGLAKETSLTDPEKDVEKGEVKEGEEESRDKKATGKRGAKGKGKEKKYDQSLLKALNTTFFWRFWSGGILKLFSDTLNTTTPLVTKLLLAYLADAYAAYHIPPAERAAYGLDHVRGIGYGMGLAVAIFVMQEASSLMSNHYYIRTMTTGVLVRTATIGLIFRKSLRLSGRARTQHSVGQITTMISTDTTRLDRVGSMAHVLWTSPIQLAIGIGLLIGTLGYSALVGLGVLIFSIPLNAIFVTIMFKQRKKGVKITDKRVRLTNEVLQGIRLIKFYAWEAFYAHQLGELRTAEVRTIRKVAVARAVMIANMVFTPILAAILSFITYALSGHSLNVAIIFSALQLFNIIRTPLAFLPLVFAGTADAVVALGRIGTFLTAEELEDPYAVDEGSKDAVRVKGSFAWEVAASLAGKDGKFGAGLGKGKGKGGKEKKEKNKKEKKKNKEVLPTTATGEEGKNEEKKKEDEKPFELRDVDLKIPKGSFVAIVGTVGSGKSSLLQAMVGEMRKTNGEVLFGGSVAYVPQTPWIMNATLKENILFGQEYDEERFREVVKACCLEHDLDLLPHREHTEIGEKGINLSGGQKARVSLARAAYAQTDIVLLDDSLSAVDAWVGKSILDNCLLNGPLANTTRVLVTHALHVLDKTDYIYVMDNGVIREQGTFKDLMADGDVFSHLMDEYGNQNAEHAEAAEGETVKKDIYQKSTVKAKSDASQAALMQEEERQTGAVTLTTYTKYLRYAGGLIWAPFILAMLVLMQGASVSNNLFLGFWTAQSIHGFTQGSYMGVYAALGIAQAIFTFGMSVSLSLAALSAGLGMFKAALRAVLGSPVSFFDTTPMGRIISRLSKDQDTVDTEVAMTATQFLITFSNVIGTVVLVFYTFPYLGIIFVPLSILYYIAAVYYRRTSVETKRLDSLMRSALYASYNESLTGISTVRAYRVQDRFVKSADDGLDLENRAYYMTVAIQRWLGVRLDFFGNILILGIGLFAAGFRNTVDPSKTGVVLSYSLAITQTLSQMVSTYAQNEQNMNAVERILVYTELPPEGETQTPNDPPPTWPEKGAVSFKNVELSYRPGLPLVLKDISFDVEPGEKIGIVGRTGAGKSSLLQALFRMVELQGGKIEIDGRNIREIGLATLRSRLALVPQDCTLFLGTLRENLDPENTRTDAELISALRRAWLLPQDGSSDPAAEAKFSLDSPVNDEGSNFSAGEKQLLALCRALVKNSRIIVLDEATSSVDVETDAKIQRTIQTEFSTSTLLCIAHRLNTIVYYDRILVMDSGKTAEFDTPLNLFDQEHSIFRSLCDEAGISRQDILRIRTGLSSSVPSKAPSVTS</sequence>
<dbReference type="InterPro" id="IPR036640">
    <property type="entry name" value="ABC1_TM_sf"/>
</dbReference>
<dbReference type="PANTHER" id="PTHR24223">
    <property type="entry name" value="ATP-BINDING CASSETTE SUB-FAMILY C"/>
    <property type="match status" value="1"/>
</dbReference>
<dbReference type="CDD" id="cd18606">
    <property type="entry name" value="ABC_6TM_YOR1_D2_like"/>
    <property type="match status" value="1"/>
</dbReference>
<evidence type="ECO:0000313" key="13">
    <source>
        <dbReference type="EMBL" id="EPQ54293.1"/>
    </source>
</evidence>
<evidence type="ECO:0000256" key="10">
    <source>
        <dbReference type="SAM" id="Phobius"/>
    </source>
</evidence>
<dbReference type="PANTHER" id="PTHR24223:SF456">
    <property type="entry name" value="MULTIDRUG RESISTANCE-ASSOCIATED PROTEIN LETHAL(2)03659"/>
    <property type="match status" value="1"/>
</dbReference>
<feature type="domain" description="ABC transmembrane type-1" evidence="12">
    <location>
        <begin position="841"/>
        <end position="1114"/>
    </location>
</feature>
<dbReference type="InterPro" id="IPR011527">
    <property type="entry name" value="ABC1_TM_dom"/>
</dbReference>
<evidence type="ECO:0000256" key="6">
    <source>
        <dbReference type="ARBA" id="ARBA00022840"/>
    </source>
</evidence>
<feature type="transmembrane region" description="Helical" evidence="10">
    <location>
        <begin position="836"/>
        <end position="859"/>
    </location>
</feature>
<comment type="similarity">
    <text evidence="2">Belongs to the ABC transporter superfamily. ABCC family. Conjugate transporter (TC 3.A.1.208) subfamily.</text>
</comment>
<keyword evidence="6" id="KW-0067">ATP-binding</keyword>
<dbReference type="RefSeq" id="XP_007867591.1">
    <property type="nucleotide sequence ID" value="XM_007869400.1"/>
</dbReference>
<evidence type="ECO:0000256" key="9">
    <source>
        <dbReference type="SAM" id="MobiDB-lite"/>
    </source>
</evidence>
<dbReference type="FunFam" id="3.40.50.300:FF:000565">
    <property type="entry name" value="ABC bile acid transporter"/>
    <property type="match status" value="1"/>
</dbReference>
<evidence type="ECO:0000256" key="8">
    <source>
        <dbReference type="ARBA" id="ARBA00023136"/>
    </source>
</evidence>
<feature type="transmembrane region" description="Helical" evidence="10">
    <location>
        <begin position="948"/>
        <end position="969"/>
    </location>
</feature>
<dbReference type="CDD" id="cd18597">
    <property type="entry name" value="ABC_6TM_YOR1_D1_like"/>
    <property type="match status" value="1"/>
</dbReference>
<feature type="region of interest" description="Disordered" evidence="9">
    <location>
        <begin position="516"/>
        <end position="562"/>
    </location>
</feature>